<reference evidence="5 6" key="1">
    <citation type="journal article" date="2018" name="Cell">
        <title>The Chara Genome: Secondary Complexity and Implications for Plant Terrestrialization.</title>
        <authorList>
            <person name="Nishiyama T."/>
            <person name="Sakayama H."/>
            <person name="Vries J.D."/>
            <person name="Buschmann H."/>
            <person name="Saint-Marcoux D."/>
            <person name="Ullrich K.K."/>
            <person name="Haas F.B."/>
            <person name="Vanderstraeten L."/>
            <person name="Becker D."/>
            <person name="Lang D."/>
            <person name="Vosolsobe S."/>
            <person name="Rombauts S."/>
            <person name="Wilhelmsson P.K.I."/>
            <person name="Janitza P."/>
            <person name="Kern R."/>
            <person name="Heyl A."/>
            <person name="Rumpler F."/>
            <person name="Villalobos L.I.A.C."/>
            <person name="Clay J.M."/>
            <person name="Skokan R."/>
            <person name="Toyoda A."/>
            <person name="Suzuki Y."/>
            <person name="Kagoshima H."/>
            <person name="Schijlen E."/>
            <person name="Tajeshwar N."/>
            <person name="Catarino B."/>
            <person name="Hetherington A.J."/>
            <person name="Saltykova A."/>
            <person name="Bonnot C."/>
            <person name="Breuninger H."/>
            <person name="Symeonidi A."/>
            <person name="Radhakrishnan G.V."/>
            <person name="Van Nieuwerburgh F."/>
            <person name="Deforce D."/>
            <person name="Chang C."/>
            <person name="Karol K.G."/>
            <person name="Hedrich R."/>
            <person name="Ulvskov P."/>
            <person name="Glockner G."/>
            <person name="Delwiche C.F."/>
            <person name="Petrasek J."/>
            <person name="Van de Peer Y."/>
            <person name="Friml J."/>
            <person name="Beilby M."/>
            <person name="Dolan L."/>
            <person name="Kohara Y."/>
            <person name="Sugano S."/>
            <person name="Fujiyama A."/>
            <person name="Delaux P.-M."/>
            <person name="Quint M."/>
            <person name="TheiBen G."/>
            <person name="Hagemann M."/>
            <person name="Harholt J."/>
            <person name="Dunand C."/>
            <person name="Zachgo S."/>
            <person name="Langdale J."/>
            <person name="Maumus F."/>
            <person name="Straeten D.V.D."/>
            <person name="Gould S.B."/>
            <person name="Rensing S.A."/>
        </authorList>
    </citation>
    <scope>NUCLEOTIDE SEQUENCE [LARGE SCALE GENOMIC DNA]</scope>
    <source>
        <strain evidence="5 6">S276</strain>
    </source>
</reference>
<dbReference type="AlphaFoldDB" id="A0A388KJB7"/>
<feature type="region of interest" description="Disordered" evidence="3">
    <location>
        <begin position="304"/>
        <end position="361"/>
    </location>
</feature>
<evidence type="ECO:0000256" key="1">
    <source>
        <dbReference type="PROSITE-ProRule" id="PRU00047"/>
    </source>
</evidence>
<dbReference type="Proteomes" id="UP000265515">
    <property type="component" value="Unassembled WGS sequence"/>
</dbReference>
<evidence type="ECO:0000313" key="6">
    <source>
        <dbReference type="Proteomes" id="UP000265515"/>
    </source>
</evidence>
<feature type="region of interest" description="Disordered" evidence="3">
    <location>
        <begin position="260"/>
        <end position="287"/>
    </location>
</feature>
<dbReference type="InterPro" id="IPR036875">
    <property type="entry name" value="Znf_CCHC_sf"/>
</dbReference>
<dbReference type="PROSITE" id="PS50158">
    <property type="entry name" value="ZF_CCHC"/>
    <property type="match status" value="2"/>
</dbReference>
<feature type="coiled-coil region" evidence="2">
    <location>
        <begin position="57"/>
        <end position="84"/>
    </location>
</feature>
<dbReference type="Gene3D" id="4.10.60.10">
    <property type="entry name" value="Zinc finger, CCHC-type"/>
    <property type="match status" value="2"/>
</dbReference>
<evidence type="ECO:0000256" key="3">
    <source>
        <dbReference type="SAM" id="MobiDB-lite"/>
    </source>
</evidence>
<dbReference type="SMART" id="SM00343">
    <property type="entry name" value="ZnF_C2HC"/>
    <property type="match status" value="2"/>
</dbReference>
<keyword evidence="6" id="KW-1185">Reference proteome</keyword>
<feature type="domain" description="CCHC-type" evidence="4">
    <location>
        <begin position="240"/>
        <end position="254"/>
    </location>
</feature>
<feature type="compositionally biased region" description="Basic and acidic residues" evidence="3">
    <location>
        <begin position="309"/>
        <end position="361"/>
    </location>
</feature>
<organism evidence="5 6">
    <name type="scientific">Chara braunii</name>
    <name type="common">Braun's stonewort</name>
    <dbReference type="NCBI Taxonomy" id="69332"/>
    <lineage>
        <taxon>Eukaryota</taxon>
        <taxon>Viridiplantae</taxon>
        <taxon>Streptophyta</taxon>
        <taxon>Charophyceae</taxon>
        <taxon>Charales</taxon>
        <taxon>Characeae</taxon>
        <taxon>Chara</taxon>
    </lineage>
</organism>
<proteinExistence type="predicted"/>
<evidence type="ECO:0000256" key="2">
    <source>
        <dbReference type="SAM" id="Coils"/>
    </source>
</evidence>
<dbReference type="GO" id="GO:0003676">
    <property type="term" value="F:nucleic acid binding"/>
    <property type="evidence" value="ECO:0007669"/>
    <property type="project" value="InterPro"/>
</dbReference>
<evidence type="ECO:0000259" key="4">
    <source>
        <dbReference type="PROSITE" id="PS50158"/>
    </source>
</evidence>
<accession>A0A388KJB7</accession>
<dbReference type="GO" id="GO:0008270">
    <property type="term" value="F:zinc ion binding"/>
    <property type="evidence" value="ECO:0007669"/>
    <property type="project" value="UniProtKB-KW"/>
</dbReference>
<feature type="region of interest" description="Disordered" evidence="3">
    <location>
        <begin position="114"/>
        <end position="135"/>
    </location>
</feature>
<protein>
    <recommendedName>
        <fullName evidence="4">CCHC-type domain-containing protein</fullName>
    </recommendedName>
</protein>
<feature type="domain" description="CCHC-type" evidence="4">
    <location>
        <begin position="6"/>
        <end position="22"/>
    </location>
</feature>
<dbReference type="SUPFAM" id="SSF57756">
    <property type="entry name" value="Retrovirus zinc finger-like domains"/>
    <property type="match status" value="2"/>
</dbReference>
<dbReference type="Gramene" id="GBG70144">
    <property type="protein sequence ID" value="GBG70144"/>
    <property type="gene ID" value="CBR_g6275"/>
</dbReference>
<feature type="region of interest" description="Disordered" evidence="3">
    <location>
        <begin position="165"/>
        <end position="242"/>
    </location>
</feature>
<keyword evidence="1" id="KW-0863">Zinc-finger</keyword>
<evidence type="ECO:0000313" key="5">
    <source>
        <dbReference type="EMBL" id="GBG70144.1"/>
    </source>
</evidence>
<feature type="region of interest" description="Disordered" evidence="3">
    <location>
        <begin position="16"/>
        <end position="54"/>
    </location>
</feature>
<gene>
    <name evidence="5" type="ORF">CBR_g6275</name>
</gene>
<dbReference type="InterPro" id="IPR001878">
    <property type="entry name" value="Znf_CCHC"/>
</dbReference>
<feature type="compositionally biased region" description="Basic and acidic residues" evidence="3">
    <location>
        <begin position="182"/>
        <end position="234"/>
    </location>
</feature>
<keyword evidence="1" id="KW-0862">Zinc</keyword>
<dbReference type="Pfam" id="PF00098">
    <property type="entry name" value="zf-CCHC"/>
    <property type="match status" value="2"/>
</dbReference>
<feature type="compositionally biased region" description="Polar residues" evidence="3">
    <location>
        <begin position="22"/>
        <end position="41"/>
    </location>
</feature>
<name>A0A388KJB7_CHABU</name>
<keyword evidence="2" id="KW-0175">Coiled coil</keyword>
<dbReference type="OrthoDB" id="425619at2759"/>
<dbReference type="EMBL" id="BFEA01000126">
    <property type="protein sequence ID" value="GBG70144.1"/>
    <property type="molecule type" value="Genomic_DNA"/>
</dbReference>
<sequence>MGTPVKCFNCNGDGHFARECPSTKNQNGNENSASAPSTPQFWTPRRNPEETEEREFIKQMIQEKREEQARRRELEEQRRFDEKLRAEMARYAEATKAEVMAVVTRQYLGQRDEARREELKRGWSPPPRRRDDHRVEEDLGDVDDIDLEIRRLELLWEEAGWERAGTGGGKLTSEEMSGSSYRDNRDYRRSSERDRTYDDGRYGGRDAARERGRDGRRDRYPKDERSTGYREGGRRPQGTCFECGEPGHYRNQCPMLIGESSTQRGRSASPGYKARGVVKRPSSEERALRKQLEDLTSTMASMKSFIDAEQTRKDKEERQRKESEKREQEEAEQLQRETKEQLARERRACKKEDKKKKEVEDRAALRKELRMDMRLHMGAMCEGVHDHIIQTMLSEGKKGKAKTTEYY</sequence>
<comment type="caution">
    <text evidence="5">The sequence shown here is derived from an EMBL/GenBank/DDBJ whole genome shotgun (WGS) entry which is preliminary data.</text>
</comment>
<keyword evidence="1" id="KW-0479">Metal-binding</keyword>